<feature type="region of interest" description="Disordered" evidence="1">
    <location>
        <begin position="1"/>
        <end position="24"/>
    </location>
</feature>
<protein>
    <submittedName>
        <fullName evidence="2">Uncharacterized protein</fullName>
    </submittedName>
</protein>
<reference evidence="2" key="1">
    <citation type="submission" date="2021-06" db="EMBL/GenBank/DDBJ databases">
        <authorList>
            <person name="Arsene-Ploetze F."/>
        </authorList>
    </citation>
    <scope>NUCLEOTIDE SEQUENCE</scope>
    <source>
        <strain evidence="2">SBRY1</strain>
    </source>
</reference>
<sequence length="145" mass="15643">MRGPSRVPPSFFRGIPRTHVPPSGRAPATCGCAAPQGDCHLRWAVVFRCVVMGRAVPRAPEKTLTLLRRGRRLKAPALRTEGNNQGRGELRAQPEWAGRRQRHSKWQSPGGSGNCETSHDGGEGARATARGRSGGVSRVRTPSCT</sequence>
<evidence type="ECO:0000256" key="1">
    <source>
        <dbReference type="SAM" id="MobiDB-lite"/>
    </source>
</evidence>
<accession>A0A9W4GXA2</accession>
<gene>
    <name evidence="2" type="ORF">SBRY_110213</name>
</gene>
<proteinExistence type="predicted"/>
<evidence type="ECO:0000313" key="3">
    <source>
        <dbReference type="Proteomes" id="UP001153328"/>
    </source>
</evidence>
<name>A0A9W4GXA2_9ACTN</name>
<comment type="caution">
    <text evidence="2">The sequence shown here is derived from an EMBL/GenBank/DDBJ whole genome shotgun (WGS) entry which is preliminary data.</text>
</comment>
<organism evidence="2 3">
    <name type="scientific">Actinacidiphila bryophytorum</name>
    <dbReference type="NCBI Taxonomy" id="1436133"/>
    <lineage>
        <taxon>Bacteria</taxon>
        <taxon>Bacillati</taxon>
        <taxon>Actinomycetota</taxon>
        <taxon>Actinomycetes</taxon>
        <taxon>Kitasatosporales</taxon>
        <taxon>Streptomycetaceae</taxon>
        <taxon>Actinacidiphila</taxon>
    </lineage>
</organism>
<feature type="region of interest" description="Disordered" evidence="1">
    <location>
        <begin position="72"/>
        <end position="145"/>
    </location>
</feature>
<feature type="compositionally biased region" description="Low complexity" evidence="1">
    <location>
        <begin position="125"/>
        <end position="145"/>
    </location>
</feature>
<keyword evidence="3" id="KW-1185">Reference proteome</keyword>
<dbReference type="EMBL" id="CAJVAX010000003">
    <property type="protein sequence ID" value="CAG7616683.1"/>
    <property type="molecule type" value="Genomic_DNA"/>
</dbReference>
<dbReference type="AlphaFoldDB" id="A0A9W4GXA2"/>
<evidence type="ECO:0000313" key="2">
    <source>
        <dbReference type="EMBL" id="CAG7616683.1"/>
    </source>
</evidence>
<dbReference type="Proteomes" id="UP001153328">
    <property type="component" value="Unassembled WGS sequence"/>
</dbReference>